<evidence type="ECO:0000256" key="5">
    <source>
        <dbReference type="ARBA" id="ARBA00022519"/>
    </source>
</evidence>
<dbReference type="GO" id="GO:0015087">
    <property type="term" value="F:cobalt ion transmembrane transporter activity"/>
    <property type="evidence" value="ECO:0007669"/>
    <property type="project" value="TreeGrafter"/>
</dbReference>
<dbReference type="STRING" id="1333998.M2A_2491"/>
<dbReference type="eggNOG" id="COG0598">
    <property type="taxonomic scope" value="Bacteria"/>
</dbReference>
<feature type="transmembrane region" description="Helical" evidence="11">
    <location>
        <begin position="261"/>
        <end position="283"/>
    </location>
</feature>
<evidence type="ECO:0000313" key="12">
    <source>
        <dbReference type="EMBL" id="GAK45992.1"/>
    </source>
</evidence>
<sequence length="321" mass="35774">MTAAALVCAFDISETPSGISWDALKSPPPAEGWRWIHLNRTEPSAVKWVRKESRLPKHVAEALLAEETRPRCAISPEGTLLILRGVNLFPEADPDALVSIRLWIEPGRVVSLRKVKLLAIDDIRRAYEAGAGPASIGDFIVDLARGLTERMGAAIRDIEEEIDDLEETGIDLPSQDIRKRLIDIRRKTIPLRRYLSPQRDALGQLIAAKPDWLDNWQQSRLREVADQVIRYVEDLDALRERAGILHEELSNRLSEALNRNMYILSLVAAVFLPLSFATGLLGINVGGIPGAEDAAAFYIVCAILLAIGIAEIALFRWLKWI</sequence>
<keyword evidence="10 11" id="KW-0472">Membrane</keyword>
<dbReference type="Proteomes" id="UP000028702">
    <property type="component" value="Unassembled WGS sequence"/>
</dbReference>
<keyword evidence="7" id="KW-0862">Zinc</keyword>
<keyword evidence="8 11" id="KW-1133">Transmembrane helix</keyword>
<dbReference type="SUPFAM" id="SSF144083">
    <property type="entry name" value="Magnesium transport protein CorA, transmembrane region"/>
    <property type="match status" value="1"/>
</dbReference>
<dbReference type="GO" id="GO:0015095">
    <property type="term" value="F:magnesium ion transmembrane transporter activity"/>
    <property type="evidence" value="ECO:0007669"/>
    <property type="project" value="TreeGrafter"/>
</dbReference>
<name>A0A081BD74_9HYPH</name>
<keyword evidence="3" id="KW-0813">Transport</keyword>
<keyword evidence="5" id="KW-0997">Cell inner membrane</keyword>
<evidence type="ECO:0000256" key="1">
    <source>
        <dbReference type="ARBA" id="ARBA00004651"/>
    </source>
</evidence>
<evidence type="ECO:0000256" key="4">
    <source>
        <dbReference type="ARBA" id="ARBA00022475"/>
    </source>
</evidence>
<dbReference type="InterPro" id="IPR045861">
    <property type="entry name" value="CorA_cytoplasmic_dom"/>
</dbReference>
<evidence type="ECO:0000256" key="11">
    <source>
        <dbReference type="SAM" id="Phobius"/>
    </source>
</evidence>
<evidence type="ECO:0000256" key="6">
    <source>
        <dbReference type="ARBA" id="ARBA00022692"/>
    </source>
</evidence>
<dbReference type="PANTHER" id="PTHR46494:SF3">
    <property type="entry name" value="ZINC TRANSPORT PROTEIN ZNTB"/>
    <property type="match status" value="1"/>
</dbReference>
<evidence type="ECO:0000313" key="13">
    <source>
        <dbReference type="Proteomes" id="UP000028702"/>
    </source>
</evidence>
<protein>
    <submittedName>
        <fullName evidence="12">Mg2+ transporter protein, CorA-like</fullName>
    </submittedName>
</protein>
<evidence type="ECO:0000256" key="3">
    <source>
        <dbReference type="ARBA" id="ARBA00022448"/>
    </source>
</evidence>
<comment type="subcellular location">
    <subcellularLocation>
        <location evidence="1">Cell membrane</location>
        <topology evidence="1">Multi-pass membrane protein</topology>
    </subcellularLocation>
</comment>
<dbReference type="RefSeq" id="WP_045448068.1">
    <property type="nucleotide sequence ID" value="NZ_BBIO01000014.1"/>
</dbReference>
<dbReference type="Gene3D" id="1.20.58.340">
    <property type="entry name" value="Magnesium transport protein CorA, transmembrane region"/>
    <property type="match status" value="2"/>
</dbReference>
<reference evidence="12 13" key="1">
    <citation type="submission" date="2014-07" db="EMBL/GenBank/DDBJ databases">
        <title>Tepidicaulis marinum gen. nov., sp. nov., a novel marine bacterium denitrifying nitrate to nitrous oxide strictly under microaerobic conditions.</title>
        <authorList>
            <person name="Takeuchi M."/>
            <person name="Yamagishi T."/>
            <person name="Kamagata Y."/>
            <person name="Oshima K."/>
            <person name="Hattori M."/>
            <person name="Katayama T."/>
            <person name="Hanada S."/>
            <person name="Tamaki H."/>
            <person name="Marumo K."/>
            <person name="Maeda H."/>
            <person name="Nedachi M."/>
            <person name="Iwasaki W."/>
            <person name="Suwa Y."/>
            <person name="Sakata S."/>
        </authorList>
    </citation>
    <scope>NUCLEOTIDE SEQUENCE [LARGE SCALE GENOMIC DNA]</scope>
    <source>
        <strain evidence="12 13">MA2</strain>
    </source>
</reference>
<dbReference type="SUPFAM" id="SSF143865">
    <property type="entry name" value="CorA soluble domain-like"/>
    <property type="match status" value="1"/>
</dbReference>
<proteinExistence type="inferred from homology"/>
<evidence type="ECO:0000256" key="9">
    <source>
        <dbReference type="ARBA" id="ARBA00023065"/>
    </source>
</evidence>
<keyword evidence="6 11" id="KW-0812">Transmembrane</keyword>
<keyword evidence="9" id="KW-0406">Ion transport</keyword>
<dbReference type="AlphaFoldDB" id="A0A081BD74"/>
<gene>
    <name evidence="12" type="ORF">M2A_2491</name>
</gene>
<keyword evidence="4" id="KW-1003">Cell membrane</keyword>
<keyword evidence="13" id="KW-1185">Reference proteome</keyword>
<evidence type="ECO:0000256" key="7">
    <source>
        <dbReference type="ARBA" id="ARBA00022833"/>
    </source>
</evidence>
<evidence type="ECO:0000256" key="8">
    <source>
        <dbReference type="ARBA" id="ARBA00022989"/>
    </source>
</evidence>
<dbReference type="InterPro" id="IPR002523">
    <property type="entry name" value="MgTranspt_CorA/ZnTranspt_ZntB"/>
</dbReference>
<dbReference type="Gene3D" id="3.30.460.20">
    <property type="entry name" value="CorA soluble domain-like"/>
    <property type="match status" value="1"/>
</dbReference>
<dbReference type="EMBL" id="BBIO01000014">
    <property type="protein sequence ID" value="GAK45992.1"/>
    <property type="molecule type" value="Genomic_DNA"/>
</dbReference>
<evidence type="ECO:0000256" key="2">
    <source>
        <dbReference type="ARBA" id="ARBA00009765"/>
    </source>
</evidence>
<organism evidence="12 13">
    <name type="scientific">Tepidicaulis marinus</name>
    <dbReference type="NCBI Taxonomy" id="1333998"/>
    <lineage>
        <taxon>Bacteria</taxon>
        <taxon>Pseudomonadati</taxon>
        <taxon>Pseudomonadota</taxon>
        <taxon>Alphaproteobacteria</taxon>
        <taxon>Hyphomicrobiales</taxon>
        <taxon>Parvibaculaceae</taxon>
        <taxon>Tepidicaulis</taxon>
    </lineage>
</organism>
<dbReference type="Pfam" id="PF01544">
    <property type="entry name" value="CorA"/>
    <property type="match status" value="1"/>
</dbReference>
<dbReference type="CDD" id="cd12833">
    <property type="entry name" value="ZntB-like_1"/>
    <property type="match status" value="1"/>
</dbReference>
<feature type="transmembrane region" description="Helical" evidence="11">
    <location>
        <begin position="295"/>
        <end position="318"/>
    </location>
</feature>
<evidence type="ECO:0000256" key="10">
    <source>
        <dbReference type="ARBA" id="ARBA00023136"/>
    </source>
</evidence>
<dbReference type="InterPro" id="IPR045863">
    <property type="entry name" value="CorA_TM1_TM2"/>
</dbReference>
<comment type="similarity">
    <text evidence="2">Belongs to the CorA metal ion transporter (MIT) (TC 1.A.35) family.</text>
</comment>
<dbReference type="GO" id="GO:0000287">
    <property type="term" value="F:magnesium ion binding"/>
    <property type="evidence" value="ECO:0007669"/>
    <property type="project" value="TreeGrafter"/>
</dbReference>
<comment type="caution">
    <text evidence="12">The sequence shown here is derived from an EMBL/GenBank/DDBJ whole genome shotgun (WGS) entry which is preliminary data.</text>
</comment>
<dbReference type="PANTHER" id="PTHR46494">
    <property type="entry name" value="CORA FAMILY METAL ION TRANSPORTER (EUROFUNG)"/>
    <property type="match status" value="1"/>
</dbReference>
<accession>A0A081BD74</accession>
<dbReference type="GO" id="GO:0005886">
    <property type="term" value="C:plasma membrane"/>
    <property type="evidence" value="ECO:0007669"/>
    <property type="project" value="UniProtKB-SubCell"/>
</dbReference>
<dbReference type="GO" id="GO:0050897">
    <property type="term" value="F:cobalt ion binding"/>
    <property type="evidence" value="ECO:0007669"/>
    <property type="project" value="TreeGrafter"/>
</dbReference>